<proteinExistence type="predicted"/>
<dbReference type="AlphaFoldDB" id="A0A814GGF0"/>
<evidence type="ECO:0000313" key="2">
    <source>
        <dbReference type="Proteomes" id="UP000663828"/>
    </source>
</evidence>
<dbReference type="EMBL" id="CAJNOR010000741">
    <property type="protein sequence ID" value="CAF0995990.1"/>
    <property type="molecule type" value="Genomic_DNA"/>
</dbReference>
<keyword evidence="2" id="KW-1185">Reference proteome</keyword>
<comment type="caution">
    <text evidence="1">The sequence shown here is derived from an EMBL/GenBank/DDBJ whole genome shotgun (WGS) entry which is preliminary data.</text>
</comment>
<organism evidence="1 2">
    <name type="scientific">Adineta ricciae</name>
    <name type="common">Rotifer</name>
    <dbReference type="NCBI Taxonomy" id="249248"/>
    <lineage>
        <taxon>Eukaryota</taxon>
        <taxon>Metazoa</taxon>
        <taxon>Spiralia</taxon>
        <taxon>Gnathifera</taxon>
        <taxon>Rotifera</taxon>
        <taxon>Eurotatoria</taxon>
        <taxon>Bdelloidea</taxon>
        <taxon>Adinetida</taxon>
        <taxon>Adinetidae</taxon>
        <taxon>Adineta</taxon>
    </lineage>
</organism>
<protein>
    <submittedName>
        <fullName evidence="1">Uncharacterized protein</fullName>
    </submittedName>
</protein>
<evidence type="ECO:0000313" key="1">
    <source>
        <dbReference type="EMBL" id="CAF0995990.1"/>
    </source>
</evidence>
<accession>A0A814GGF0</accession>
<sequence length="299" mass="35878">MLALYENEIQANRRVTIRFEKKLQTYYCFYHRIDDQYSQLILSYDLNQNKWNVDTMEFKTTFEKAINNLFKSERIPFEEQLRYVINYVDTYFHDLSQSEKMKLNLGLPRSYSLPWFRRLRDIRRWSSQDVLTEQPTLLQRYSAPEKSSETKIDEQILSVKGLSRSFHADYDYRYRTKTFASSLEYPNESNQTRILSKAPAISEIWLNVCVEGMDGSKENIEKYTNEEKLKKLAEKFVTYFGGTFQCNIGQNYQLEYDGHMWNFIVHKYEFCTYKTDHNTKAPKSKIIFLIHDIPHYVRG</sequence>
<reference evidence="1" key="1">
    <citation type="submission" date="2021-02" db="EMBL/GenBank/DDBJ databases">
        <authorList>
            <person name="Nowell W R."/>
        </authorList>
    </citation>
    <scope>NUCLEOTIDE SEQUENCE</scope>
</reference>
<name>A0A814GGF0_ADIRI</name>
<gene>
    <name evidence="1" type="ORF">XAT740_LOCUS12948</name>
</gene>
<dbReference type="Proteomes" id="UP000663828">
    <property type="component" value="Unassembled WGS sequence"/>
</dbReference>